<evidence type="ECO:0000256" key="2">
    <source>
        <dbReference type="ARBA" id="ARBA00023315"/>
    </source>
</evidence>
<evidence type="ECO:0000259" key="3">
    <source>
        <dbReference type="Pfam" id="PF04389"/>
    </source>
</evidence>
<dbReference type="EMBL" id="HE796683">
    <property type="protein sequence ID" value="CCH02986.1"/>
    <property type="molecule type" value="Genomic_DNA"/>
</dbReference>
<dbReference type="OrthoDB" id="9773494at2"/>
<dbReference type="SUPFAM" id="SSF53187">
    <property type="entry name" value="Zn-dependent exopeptidases"/>
    <property type="match status" value="1"/>
</dbReference>
<dbReference type="KEGG" id="fae:FAES_4987"/>
<dbReference type="PANTHER" id="PTHR12283">
    <property type="entry name" value="GLUTAMINYL-PEPTIDE CYCLOTRANSFERASE"/>
    <property type="match status" value="1"/>
</dbReference>
<dbReference type="GO" id="GO:0008270">
    <property type="term" value="F:zinc ion binding"/>
    <property type="evidence" value="ECO:0007669"/>
    <property type="project" value="TreeGrafter"/>
</dbReference>
<protein>
    <submittedName>
        <fullName evidence="4">Peptidase M28</fullName>
    </submittedName>
</protein>
<dbReference type="Pfam" id="PF04389">
    <property type="entry name" value="Peptidase_M28"/>
    <property type="match status" value="1"/>
</dbReference>
<keyword evidence="5" id="KW-1185">Reference proteome</keyword>
<dbReference type="PROSITE" id="PS51257">
    <property type="entry name" value="PROKAR_LIPOPROTEIN"/>
    <property type="match status" value="1"/>
</dbReference>
<dbReference type="PATRIC" id="fig|1166018.3.peg.1961"/>
<keyword evidence="1" id="KW-0808">Transferase</keyword>
<dbReference type="InterPro" id="IPR007484">
    <property type="entry name" value="Peptidase_M28"/>
</dbReference>
<accession>I0KFT3</accession>
<reference evidence="4 5" key="1">
    <citation type="journal article" date="2012" name="J. Bacteriol.">
        <title>Genome Sequence of Fibrella aestuarina BUZ 2T, a Filamentous Marine Bacterium.</title>
        <authorList>
            <person name="Filippini M."/>
            <person name="Qi W."/>
            <person name="Blom J."/>
            <person name="Goesmann A."/>
            <person name="Smits T.H."/>
            <person name="Bagheri H.C."/>
        </authorList>
    </citation>
    <scope>NUCLEOTIDE SEQUENCE [LARGE SCALE GENOMIC DNA]</scope>
    <source>
        <strain evidence="5">BUZ 2T</strain>
    </source>
</reference>
<name>I0KFT3_9BACT</name>
<evidence type="ECO:0000313" key="5">
    <source>
        <dbReference type="Proteomes" id="UP000011058"/>
    </source>
</evidence>
<dbReference type="Proteomes" id="UP000011058">
    <property type="component" value="Chromosome"/>
</dbReference>
<keyword evidence="2" id="KW-0012">Acyltransferase</keyword>
<dbReference type="RefSeq" id="WP_015334085.1">
    <property type="nucleotide sequence ID" value="NC_020054.1"/>
</dbReference>
<dbReference type="Gene3D" id="3.40.630.10">
    <property type="entry name" value="Zn peptidases"/>
    <property type="match status" value="1"/>
</dbReference>
<feature type="domain" description="Peptidase M28" evidence="3">
    <location>
        <begin position="103"/>
        <end position="341"/>
    </location>
</feature>
<dbReference type="PANTHER" id="PTHR12283:SF6">
    <property type="entry name" value="GLUTAMINYL-PEPTIDE CYCLOTRANSFERASE-RELATED"/>
    <property type="match status" value="1"/>
</dbReference>
<dbReference type="AlphaFoldDB" id="I0KFT3"/>
<dbReference type="STRING" id="1166018.FAES_4987"/>
<evidence type="ECO:0000313" key="4">
    <source>
        <dbReference type="EMBL" id="CCH02986.1"/>
    </source>
</evidence>
<dbReference type="InterPro" id="IPR040234">
    <property type="entry name" value="QC/QCL"/>
</dbReference>
<dbReference type="eggNOG" id="COG2234">
    <property type="taxonomic scope" value="Bacteria"/>
</dbReference>
<dbReference type="GO" id="GO:0016603">
    <property type="term" value="F:glutaminyl-peptide cyclotransferase activity"/>
    <property type="evidence" value="ECO:0007669"/>
    <property type="project" value="TreeGrafter"/>
</dbReference>
<proteinExistence type="predicted"/>
<gene>
    <name evidence="4" type="ORF">FAES_4987</name>
</gene>
<organism evidence="4 5">
    <name type="scientific">Fibrella aestuarina BUZ 2</name>
    <dbReference type="NCBI Taxonomy" id="1166018"/>
    <lineage>
        <taxon>Bacteria</taxon>
        <taxon>Pseudomonadati</taxon>
        <taxon>Bacteroidota</taxon>
        <taxon>Cytophagia</taxon>
        <taxon>Cytophagales</taxon>
        <taxon>Spirosomataceae</taxon>
        <taxon>Fibrella</taxon>
    </lineage>
</organism>
<evidence type="ECO:0000256" key="1">
    <source>
        <dbReference type="ARBA" id="ARBA00022679"/>
    </source>
</evidence>
<dbReference type="HOGENOM" id="CLU_045003_2_0_10"/>
<sequence length="350" mass="37677">MKKAFPAIMACALFVAACDDKKNQSSEATESGSTMVAAPAFSSDSAYAFIEQQLAFGPRVPNTPAHVRGGDYIAAKLKAYGCEVTEQPFTAKAWDGTIIKGRNIIGSINPAAAKRILFSSHWDSRPRADNDSLAANHTKPVAAANDGASGVAVLLEMARTIQQAKTKPTVGIDLVFFDAEDWGDGDEAGNDKEKVGGKVDQAASEIDYIGFCLGSRYWAKNPHKPGYTAYYGVLLDMVGAKGATFPKEGYSLQFAPSVVQTIWNTASQLGYSQFFTDTNGAPILDDHIAPNTIAKIPVVDIIHQQSNGLSTFFPDWHTTEDDMRNIDRNTLKAVGQTLIQVAYNEQPDAA</sequence>